<gene>
    <name evidence="2" type="ORF">SAMN05444000_104222</name>
</gene>
<dbReference type="RefSeq" id="WP_073250412.1">
    <property type="nucleotide sequence ID" value="NZ_FQZQ01000004.1"/>
</dbReference>
<dbReference type="Proteomes" id="UP000183982">
    <property type="component" value="Unassembled WGS sequence"/>
</dbReference>
<dbReference type="STRING" id="1470563.SAMN05444000_104222"/>
<evidence type="ECO:0000313" key="2">
    <source>
        <dbReference type="EMBL" id="SHJ03533.1"/>
    </source>
</evidence>
<proteinExistence type="predicted"/>
<keyword evidence="3" id="KW-1185">Reference proteome</keyword>
<dbReference type="AlphaFoldDB" id="A0A1M6G0R2"/>
<sequence length="71" mass="8030">MAYASTYTTAQQGTADRLVGFASNLVERFKKARAFRKTMNELYGLTNAQLADMGLNRSMIRRVAYQAVYEV</sequence>
<feature type="domain" description="YjiS-like" evidence="1">
    <location>
        <begin position="25"/>
        <end position="61"/>
    </location>
</feature>
<reference evidence="3" key="1">
    <citation type="submission" date="2016-11" db="EMBL/GenBank/DDBJ databases">
        <authorList>
            <person name="Varghese N."/>
            <person name="Submissions S."/>
        </authorList>
    </citation>
    <scope>NUCLEOTIDE SEQUENCE [LARGE SCALE GENOMIC DNA]</scope>
    <source>
        <strain evidence="3">DSM 100564</strain>
    </source>
</reference>
<organism evidence="2 3">
    <name type="scientific">Shimia gijangensis</name>
    <dbReference type="NCBI Taxonomy" id="1470563"/>
    <lineage>
        <taxon>Bacteria</taxon>
        <taxon>Pseudomonadati</taxon>
        <taxon>Pseudomonadota</taxon>
        <taxon>Alphaproteobacteria</taxon>
        <taxon>Rhodobacterales</taxon>
        <taxon>Roseobacteraceae</taxon>
    </lineage>
</organism>
<protein>
    <submittedName>
        <fullName evidence="2">Uncharacterized conserved protein YjiS, DUF1127 family</fullName>
    </submittedName>
</protein>
<evidence type="ECO:0000313" key="3">
    <source>
        <dbReference type="Proteomes" id="UP000183982"/>
    </source>
</evidence>
<dbReference type="InterPro" id="IPR009506">
    <property type="entry name" value="YjiS-like"/>
</dbReference>
<name>A0A1M6G0R2_9RHOB</name>
<accession>A0A1M6G0R2</accession>
<dbReference type="Pfam" id="PF06568">
    <property type="entry name" value="YjiS-like"/>
    <property type="match status" value="1"/>
</dbReference>
<evidence type="ECO:0000259" key="1">
    <source>
        <dbReference type="Pfam" id="PF06568"/>
    </source>
</evidence>
<dbReference type="OrthoDB" id="8244198at2"/>
<dbReference type="EMBL" id="FQZQ01000004">
    <property type="protein sequence ID" value="SHJ03533.1"/>
    <property type="molecule type" value="Genomic_DNA"/>
</dbReference>